<feature type="non-terminal residue" evidence="2">
    <location>
        <position position="1"/>
    </location>
</feature>
<dbReference type="InterPro" id="IPR011009">
    <property type="entry name" value="Kinase-like_dom_sf"/>
</dbReference>
<gene>
    <name evidence="2" type="primary">ANX2</name>
    <name evidence="2" type="ORF">CR513_02590</name>
</gene>
<dbReference type="PANTHER" id="PTHR27003:SF303">
    <property type="entry name" value="TYROSINE KINASE FAMILY PROTEIN"/>
    <property type="match status" value="1"/>
</dbReference>
<dbReference type="EMBL" id="QJKJ01000440">
    <property type="protein sequence ID" value="RDY12586.1"/>
    <property type="molecule type" value="Genomic_DNA"/>
</dbReference>
<evidence type="ECO:0000313" key="3">
    <source>
        <dbReference type="Proteomes" id="UP000257109"/>
    </source>
</evidence>
<name>A0A371IC26_MUCPR</name>
<dbReference type="Pfam" id="PF07714">
    <property type="entry name" value="PK_Tyr_Ser-Thr"/>
    <property type="match status" value="1"/>
</dbReference>
<dbReference type="GO" id="GO:0009506">
    <property type="term" value="C:plasmodesma"/>
    <property type="evidence" value="ECO:0007669"/>
    <property type="project" value="TreeGrafter"/>
</dbReference>
<dbReference type="AlphaFoldDB" id="A0A371IC26"/>
<comment type="caution">
    <text evidence="2">The sequence shown here is derived from an EMBL/GenBank/DDBJ whole genome shotgun (WGS) entry which is preliminary data.</text>
</comment>
<accession>A0A371IC26</accession>
<dbReference type="InterPro" id="IPR045272">
    <property type="entry name" value="ANXUR1/2-like"/>
</dbReference>
<dbReference type="GO" id="GO:0004714">
    <property type="term" value="F:transmembrane receptor protein tyrosine kinase activity"/>
    <property type="evidence" value="ECO:0007669"/>
    <property type="project" value="InterPro"/>
</dbReference>
<dbReference type="STRING" id="157652.A0A371IC26"/>
<organism evidence="2 3">
    <name type="scientific">Mucuna pruriens</name>
    <name type="common">Velvet bean</name>
    <name type="synonym">Dolichos pruriens</name>
    <dbReference type="NCBI Taxonomy" id="157652"/>
    <lineage>
        <taxon>Eukaryota</taxon>
        <taxon>Viridiplantae</taxon>
        <taxon>Streptophyta</taxon>
        <taxon>Embryophyta</taxon>
        <taxon>Tracheophyta</taxon>
        <taxon>Spermatophyta</taxon>
        <taxon>Magnoliopsida</taxon>
        <taxon>eudicotyledons</taxon>
        <taxon>Gunneridae</taxon>
        <taxon>Pentapetalae</taxon>
        <taxon>rosids</taxon>
        <taxon>fabids</taxon>
        <taxon>Fabales</taxon>
        <taxon>Fabaceae</taxon>
        <taxon>Papilionoideae</taxon>
        <taxon>50 kb inversion clade</taxon>
        <taxon>NPAAA clade</taxon>
        <taxon>indigoferoid/millettioid clade</taxon>
        <taxon>Phaseoleae</taxon>
        <taxon>Mucuna</taxon>
    </lineage>
</organism>
<feature type="non-terminal residue" evidence="2">
    <location>
        <position position="136"/>
    </location>
</feature>
<dbReference type="PANTHER" id="PTHR27003">
    <property type="entry name" value="OS07G0166700 PROTEIN"/>
    <property type="match status" value="1"/>
</dbReference>
<dbReference type="OrthoDB" id="1658195at2759"/>
<protein>
    <submittedName>
        <fullName evidence="2">Receptor-like protein kinase ANXUR2</fullName>
    </submittedName>
</protein>
<dbReference type="SUPFAM" id="SSF56112">
    <property type="entry name" value="Protein kinase-like (PK-like)"/>
    <property type="match status" value="1"/>
</dbReference>
<dbReference type="Gene3D" id="1.10.510.10">
    <property type="entry name" value="Transferase(Phosphotransferase) domain 1"/>
    <property type="match status" value="1"/>
</dbReference>
<keyword evidence="3" id="KW-1185">Reference proteome</keyword>
<dbReference type="Proteomes" id="UP000257109">
    <property type="component" value="Unassembled WGS sequence"/>
</dbReference>
<feature type="domain" description="Serine-threonine/tyrosine-protein kinase catalytic" evidence="1">
    <location>
        <begin position="17"/>
        <end position="93"/>
    </location>
</feature>
<evidence type="ECO:0000259" key="1">
    <source>
        <dbReference type="Pfam" id="PF07714"/>
    </source>
</evidence>
<sequence>MSKPKPIQVDEIAGTFGYIAMEYWNYGTVSDKTDVFSFGVKEHFLDEPVEENIDPNIKGKIAPECWEIFIDIIIRCMKDEPDERPTMGEVEVELEHALCLQEQADMTNTNTHYILLSKTIPTIFNLFGYRRNLGDK</sequence>
<reference evidence="2" key="1">
    <citation type="submission" date="2018-05" db="EMBL/GenBank/DDBJ databases">
        <title>Draft genome of Mucuna pruriens seed.</title>
        <authorList>
            <person name="Nnadi N.E."/>
            <person name="Vos R."/>
            <person name="Hasami M.H."/>
            <person name="Devisetty U.K."/>
            <person name="Aguiy J.C."/>
        </authorList>
    </citation>
    <scope>NUCLEOTIDE SEQUENCE [LARGE SCALE GENOMIC DNA]</scope>
    <source>
        <strain evidence="2">JCA_2017</strain>
    </source>
</reference>
<dbReference type="GO" id="GO:0005886">
    <property type="term" value="C:plasma membrane"/>
    <property type="evidence" value="ECO:0007669"/>
    <property type="project" value="TreeGrafter"/>
</dbReference>
<evidence type="ECO:0000313" key="2">
    <source>
        <dbReference type="EMBL" id="RDY12586.1"/>
    </source>
</evidence>
<proteinExistence type="predicted"/>
<dbReference type="InterPro" id="IPR001245">
    <property type="entry name" value="Ser-Thr/Tyr_kinase_cat_dom"/>
</dbReference>